<accession>I9DCU9</accession>
<gene>
    <name evidence="2" type="ORF">JBW_04160</name>
</gene>
<dbReference type="Proteomes" id="UP000005361">
    <property type="component" value="Chromosome"/>
</dbReference>
<dbReference type="OrthoDB" id="1665562at2"/>
<dbReference type="Pfam" id="PF26363">
    <property type="entry name" value="Phospholipase-like"/>
    <property type="match status" value="1"/>
</dbReference>
<dbReference type="RefSeq" id="WP_007959357.1">
    <property type="nucleotide sequence ID" value="NZ_CP010978.1"/>
</dbReference>
<evidence type="ECO:0000256" key="1">
    <source>
        <dbReference type="SAM" id="MobiDB-lite"/>
    </source>
</evidence>
<dbReference type="AlphaFoldDB" id="I9DCU9"/>
<protein>
    <recommendedName>
        <fullName evidence="4">DUF4280 domain-containing protein</fullName>
    </recommendedName>
</protein>
<dbReference type="STRING" id="1192197.JBW_04160"/>
<dbReference type="SUPFAM" id="SSF53474">
    <property type="entry name" value="alpha/beta-Hydrolases"/>
    <property type="match status" value="1"/>
</dbReference>
<organism evidence="2 3">
    <name type="scientific">Pelosinus fermentans JBW45</name>
    <dbReference type="NCBI Taxonomy" id="1192197"/>
    <lineage>
        <taxon>Bacteria</taxon>
        <taxon>Bacillati</taxon>
        <taxon>Bacillota</taxon>
        <taxon>Negativicutes</taxon>
        <taxon>Selenomonadales</taxon>
        <taxon>Sporomusaceae</taxon>
        <taxon>Pelosinus</taxon>
    </lineage>
</organism>
<reference evidence="2 3" key="1">
    <citation type="journal article" date="2015" name="Genome Announc.">
        <title>Complete Genome Sequence of Pelosinus fermentans JBW45, a Member of a Remarkably Competitive Group of Negativicutes in the Firmicutes Phylum.</title>
        <authorList>
            <person name="De Leon K.B."/>
            <person name="Utturkar S.M."/>
            <person name="Camilleri L.B."/>
            <person name="Elias D.A."/>
            <person name="Arkin A.P."/>
            <person name="Fields M.W."/>
            <person name="Brown S.D."/>
            <person name="Wall J.D."/>
        </authorList>
    </citation>
    <scope>NUCLEOTIDE SEQUENCE [LARGE SCALE GENOMIC DNA]</scope>
    <source>
        <strain evidence="2 3">JBW45</strain>
    </source>
</reference>
<dbReference type="KEGG" id="pft:JBW_04160"/>
<dbReference type="EMBL" id="CP010978">
    <property type="protein sequence ID" value="AJQ29491.1"/>
    <property type="molecule type" value="Genomic_DNA"/>
</dbReference>
<sequence>MSTTASGPAYIPRGTKSKCSKGSSQNILNLPEDHGVAYTPGLEPLLNANDHKPGQHILKYGFCAATKLPCSPVTPLAWINVNKKHILEGAPALIEQSKLTCVKGGVISIVINAGSAQIDDRNEAAGDEVEAIAAATEAENASGAAGGPTLMEAAEMAAHVYYKKSLEEAKKDILPGGWQLDDAKEKGSMRIGVYARTVEGKTEYTLVNRGTQDWAWSADGDDNAKQLFGESDDVRNSLAYSKNFVKEKYGSNITFVGHSKGGAEAAANAVETNKNAILFNPAAVNLDAYTPNGPNYSASMTAYIVDGEILHTAEGWFSKPIGSVEYLPAQYPTNTWNPKTNVKNAVKNHLMDAVIDGIKEKGGEN</sequence>
<evidence type="ECO:0000313" key="2">
    <source>
        <dbReference type="EMBL" id="AJQ29491.1"/>
    </source>
</evidence>
<evidence type="ECO:0000313" key="3">
    <source>
        <dbReference type="Proteomes" id="UP000005361"/>
    </source>
</evidence>
<dbReference type="InterPro" id="IPR029058">
    <property type="entry name" value="AB_hydrolase_fold"/>
</dbReference>
<name>I9DCU9_9FIRM</name>
<reference evidence="3" key="2">
    <citation type="submission" date="2015-02" db="EMBL/GenBank/DDBJ databases">
        <title>Complete Genome Sequence of Pelosinus fermentans JBW45.</title>
        <authorList>
            <person name="De Leon K.B."/>
            <person name="Utturkar S.M."/>
            <person name="Camilleri L.B."/>
            <person name="Arkin A.P."/>
            <person name="Fields M.W."/>
            <person name="Brown S.D."/>
            <person name="Wall J.D."/>
        </authorList>
    </citation>
    <scope>NUCLEOTIDE SEQUENCE [LARGE SCALE GENOMIC DNA]</scope>
    <source>
        <strain evidence="3">JBW45</strain>
    </source>
</reference>
<dbReference type="InterPro" id="IPR025460">
    <property type="entry name" value="DUF4280"/>
</dbReference>
<evidence type="ECO:0008006" key="4">
    <source>
        <dbReference type="Google" id="ProtNLM"/>
    </source>
</evidence>
<proteinExistence type="predicted"/>
<dbReference type="HOGENOM" id="CLU_758315_0_0_9"/>
<feature type="region of interest" description="Disordered" evidence="1">
    <location>
        <begin position="1"/>
        <end position="24"/>
    </location>
</feature>
<dbReference type="Pfam" id="PF14107">
    <property type="entry name" value="DUF4280"/>
    <property type="match status" value="1"/>
</dbReference>